<dbReference type="EMBL" id="JBBMFD010000022">
    <property type="protein sequence ID" value="MEQ2441353.1"/>
    <property type="molecule type" value="Genomic_DNA"/>
</dbReference>
<dbReference type="EC" id="5.6.2.3" evidence="3"/>
<dbReference type="CDD" id="cd18809">
    <property type="entry name" value="SF1_C_RecD"/>
    <property type="match status" value="1"/>
</dbReference>
<dbReference type="InterPro" id="IPR003593">
    <property type="entry name" value="AAA+_ATPase"/>
</dbReference>
<proteinExistence type="inferred from homology"/>
<dbReference type="InterPro" id="IPR027417">
    <property type="entry name" value="P-loop_NTPase"/>
</dbReference>
<keyword evidence="3" id="KW-0347">Helicase</keyword>
<dbReference type="Proteomes" id="UP001489509">
    <property type="component" value="Unassembled WGS sequence"/>
</dbReference>
<dbReference type="CDD" id="cd17933">
    <property type="entry name" value="DEXSc_RecD-like"/>
    <property type="match status" value="1"/>
</dbReference>
<evidence type="ECO:0000256" key="3">
    <source>
        <dbReference type="HAMAP-Rule" id="MF_01488"/>
    </source>
</evidence>
<dbReference type="Pfam" id="PF14520">
    <property type="entry name" value="HHH_5"/>
    <property type="match status" value="1"/>
</dbReference>
<dbReference type="InterPro" id="IPR027785">
    <property type="entry name" value="UvrD-like_helicase_C"/>
</dbReference>
<dbReference type="SMART" id="SM00382">
    <property type="entry name" value="AAA"/>
    <property type="match status" value="1"/>
</dbReference>
<dbReference type="Pfam" id="PF13245">
    <property type="entry name" value="AAA_19"/>
    <property type="match status" value="1"/>
</dbReference>
<keyword evidence="3" id="KW-0238">DNA-binding</keyword>
<protein>
    <recommendedName>
        <fullName evidence="3">ATP-dependent RecD2 DNA helicase</fullName>
        <ecNumber evidence="3">5.6.2.3</ecNumber>
    </recommendedName>
    <alternativeName>
        <fullName evidence="3">DNA 5'-3' helicase subunit RecD2</fullName>
    </alternativeName>
</protein>
<name>A0ABV1E216_9FIRM</name>
<dbReference type="NCBIfam" id="TIGR01448">
    <property type="entry name" value="recD_rel"/>
    <property type="match status" value="1"/>
</dbReference>
<comment type="caution">
    <text evidence="5">The sequence shown here is derived from an EMBL/GenBank/DDBJ whole genome shotgun (WGS) entry which is preliminary data.</text>
</comment>
<dbReference type="InterPro" id="IPR041451">
    <property type="entry name" value="RecD2_SH13"/>
</dbReference>
<evidence type="ECO:0000313" key="5">
    <source>
        <dbReference type="EMBL" id="MEQ2441353.1"/>
    </source>
</evidence>
<evidence type="ECO:0000259" key="4">
    <source>
        <dbReference type="SMART" id="SM00382"/>
    </source>
</evidence>
<reference evidence="5 6" key="1">
    <citation type="submission" date="2024-03" db="EMBL/GenBank/DDBJ databases">
        <title>Human intestinal bacterial collection.</title>
        <authorList>
            <person name="Pauvert C."/>
            <person name="Hitch T.C.A."/>
            <person name="Clavel T."/>
        </authorList>
    </citation>
    <scope>NUCLEOTIDE SEQUENCE [LARGE SCALE GENOMIC DNA]</scope>
    <source>
        <strain evidence="5 6">CLA-JM-H44</strain>
    </source>
</reference>
<keyword evidence="6" id="KW-1185">Reference proteome</keyword>
<dbReference type="InterPro" id="IPR029493">
    <property type="entry name" value="RecD2-like_HHH"/>
</dbReference>
<evidence type="ECO:0000256" key="2">
    <source>
        <dbReference type="ARBA" id="ARBA00022840"/>
    </source>
</evidence>
<dbReference type="SUPFAM" id="SSF52540">
    <property type="entry name" value="P-loop containing nucleoside triphosphate hydrolases"/>
    <property type="match status" value="1"/>
</dbReference>
<dbReference type="PANTHER" id="PTHR43788">
    <property type="entry name" value="DNA2/NAM7 HELICASE FAMILY MEMBER"/>
    <property type="match status" value="1"/>
</dbReference>
<feature type="binding site" evidence="3">
    <location>
        <begin position="347"/>
        <end position="351"/>
    </location>
    <ligand>
        <name>ATP</name>
        <dbReference type="ChEBI" id="CHEBI:30616"/>
    </ligand>
</feature>
<dbReference type="Pfam" id="PF14490">
    <property type="entry name" value="HHH_RecD2"/>
    <property type="match status" value="1"/>
</dbReference>
<dbReference type="SUPFAM" id="SSF47781">
    <property type="entry name" value="RuvA domain 2-like"/>
    <property type="match status" value="1"/>
</dbReference>
<evidence type="ECO:0000256" key="1">
    <source>
        <dbReference type="ARBA" id="ARBA00022741"/>
    </source>
</evidence>
<dbReference type="HAMAP" id="MF_01488">
    <property type="entry name" value="RecD2"/>
    <property type="match status" value="1"/>
</dbReference>
<gene>
    <name evidence="3" type="primary">recD2</name>
    <name evidence="5" type="ORF">WMO26_10990</name>
</gene>
<dbReference type="Pfam" id="PF18335">
    <property type="entry name" value="SH3_13"/>
    <property type="match status" value="1"/>
</dbReference>
<dbReference type="InterPro" id="IPR006345">
    <property type="entry name" value="RecD2"/>
</dbReference>
<comment type="catalytic activity">
    <reaction evidence="3">
        <text>ATP + H2O = ADP + phosphate + H(+)</text>
        <dbReference type="Rhea" id="RHEA:13065"/>
        <dbReference type="ChEBI" id="CHEBI:15377"/>
        <dbReference type="ChEBI" id="CHEBI:15378"/>
        <dbReference type="ChEBI" id="CHEBI:30616"/>
        <dbReference type="ChEBI" id="CHEBI:43474"/>
        <dbReference type="ChEBI" id="CHEBI:456216"/>
        <dbReference type="EC" id="5.6.2.3"/>
    </reaction>
</comment>
<dbReference type="InterPro" id="IPR050534">
    <property type="entry name" value="Coronavir_polyprotein_1ab"/>
</dbReference>
<dbReference type="PANTHER" id="PTHR43788:SF6">
    <property type="entry name" value="DNA HELICASE B"/>
    <property type="match status" value="1"/>
</dbReference>
<dbReference type="Gene3D" id="2.30.30.940">
    <property type="match status" value="1"/>
</dbReference>
<dbReference type="Gene3D" id="1.10.10.2220">
    <property type="match status" value="1"/>
</dbReference>
<keyword evidence="1 3" id="KW-0547">Nucleotide-binding</keyword>
<sequence length="737" mass="81244">MDRDDMERLEGTVNTVTFRNEVSGWTVLELEAYEELVTVVGVLPEVYAGEEVKLLGHWGTHPNFGAQFKAEYMERSQPVSETAILRYLSSGAVKGIGPSTASRLVMKFGDKTLQILENEPERLSEIKGISLAKAKAIGEDYSQKFGIREAMVSLSQYGLTPNETMNAWKKWGSSTVDKVRESPYNLCVEGIGISFDRADEIARSMERPADDETRIKAGILYVLRHNFGNGHTCLPLQKVAEVTAGRLGVEEELCFAALSGMIEGMELKEEEFPNGSFVFLPNAHRAESYAAGRIKLMLQFTPPPCSDVNEGISMIEQQMGITFDPLQRSAIDQALNKGLLILTGGPGTGKTTTLNGIIRLLEENGEKVVIAAPTGRAAKRISEVTGKEAKTLHRLLEVEWDQNDRPVFSRNERNPLDCDAVVVDELSMVDALLFESLLRALRLGCRLILVGDNDQLPPVGAGNVLGDLIDSKLLPVVALTEVFRQASESTIITNAHKIVRGELPELTKKDSDFFFLPAQTPERVVQTVCDLCSARLPVAYGYSPFAQIQVLCPGRKGETGTVQLNLRLQEALNPPDAGKREIKVGAVLFRQGDKVMQIKNNYSIPWTRDDGTEGEGIFNGDIGVLEEVDRASASMTIRFEDRVALYTAEAAVDLELAYATTVHKSQGSEFEAVILPLFSVPPLLSYRNLLYTAVTRAKTLLILVGQAQIVADMVHNNRKTKRYSGLKTFLCQREEDA</sequence>
<organism evidence="5 6">
    <name type="scientific">Solibaculum intestinale</name>
    <dbReference type="NCBI Taxonomy" id="3133165"/>
    <lineage>
        <taxon>Bacteria</taxon>
        <taxon>Bacillati</taxon>
        <taxon>Bacillota</taxon>
        <taxon>Clostridia</taxon>
        <taxon>Eubacteriales</taxon>
        <taxon>Oscillospiraceae</taxon>
        <taxon>Solibaculum</taxon>
    </lineage>
</organism>
<dbReference type="Gene3D" id="3.40.50.300">
    <property type="entry name" value="P-loop containing nucleotide triphosphate hydrolases"/>
    <property type="match status" value="2"/>
</dbReference>
<accession>A0ABV1E216</accession>
<comment type="function">
    <text evidence="3">DNA-dependent ATPase and ATP-dependent 5'-3' DNA helicase. Has no activity on blunt DNA or DNA with 3'-overhangs, requires at least 10 bases of 5'-ssDNA for helicase activity.</text>
</comment>
<dbReference type="RefSeq" id="WP_349220406.1">
    <property type="nucleotide sequence ID" value="NZ_JBBMFD010000022.1"/>
</dbReference>
<feature type="domain" description="AAA+ ATPase" evidence="4">
    <location>
        <begin position="336"/>
        <end position="479"/>
    </location>
</feature>
<dbReference type="InterPro" id="IPR010994">
    <property type="entry name" value="RuvA_2-like"/>
</dbReference>
<dbReference type="InterPro" id="IPR055446">
    <property type="entry name" value="RecD2_N_OB"/>
</dbReference>
<evidence type="ECO:0000313" key="6">
    <source>
        <dbReference type="Proteomes" id="UP001489509"/>
    </source>
</evidence>
<dbReference type="Pfam" id="PF23139">
    <property type="entry name" value="OB_YrrC"/>
    <property type="match status" value="1"/>
</dbReference>
<dbReference type="Gene3D" id="1.10.150.20">
    <property type="entry name" value="5' to 3' exonuclease, C-terminal subdomain"/>
    <property type="match status" value="1"/>
</dbReference>
<comment type="similarity">
    <text evidence="3">Belongs to the RecD family. RecD2 subfamily.</text>
</comment>
<keyword evidence="2 3" id="KW-0067">ATP-binding</keyword>
<keyword evidence="3" id="KW-0413">Isomerase</keyword>
<keyword evidence="3" id="KW-0378">Hydrolase</keyword>
<dbReference type="Pfam" id="PF13538">
    <property type="entry name" value="UvrD_C_2"/>
    <property type="match status" value="1"/>
</dbReference>